<dbReference type="InterPro" id="IPR025777">
    <property type="entry name" value="GMPS_ATP_PPase_dom"/>
</dbReference>
<dbReference type="PROSITE" id="PS51553">
    <property type="entry name" value="GMPS_ATP_PPASE"/>
    <property type="match status" value="1"/>
</dbReference>
<dbReference type="PANTHER" id="PTHR11922:SF2">
    <property type="entry name" value="GMP SYNTHASE [GLUTAMINE-HYDROLYZING]"/>
    <property type="match status" value="1"/>
</dbReference>
<dbReference type="NCBIfam" id="NF000848">
    <property type="entry name" value="PRK00074.1"/>
    <property type="match status" value="1"/>
</dbReference>
<dbReference type="GO" id="GO:0005524">
    <property type="term" value="F:ATP binding"/>
    <property type="evidence" value="ECO:0007669"/>
    <property type="project" value="UniProtKB-UniRule"/>
</dbReference>
<dbReference type="Pfam" id="PF00958">
    <property type="entry name" value="GMP_synt_C"/>
    <property type="match status" value="1"/>
</dbReference>
<organism evidence="13 14">
    <name type="scientific">Glossina austeni</name>
    <name type="common">Savannah tsetse fly</name>
    <dbReference type="NCBI Taxonomy" id="7395"/>
    <lineage>
        <taxon>Eukaryota</taxon>
        <taxon>Metazoa</taxon>
        <taxon>Ecdysozoa</taxon>
        <taxon>Arthropoda</taxon>
        <taxon>Hexapoda</taxon>
        <taxon>Insecta</taxon>
        <taxon>Pterygota</taxon>
        <taxon>Neoptera</taxon>
        <taxon>Endopterygota</taxon>
        <taxon>Diptera</taxon>
        <taxon>Brachycera</taxon>
        <taxon>Muscomorpha</taxon>
        <taxon>Hippoboscoidea</taxon>
        <taxon>Glossinidae</taxon>
        <taxon>Glossina</taxon>
    </lineage>
</organism>
<dbReference type="Gene3D" id="3.40.50.880">
    <property type="match status" value="1"/>
</dbReference>
<evidence type="ECO:0000256" key="9">
    <source>
        <dbReference type="ARBA" id="ARBA00022962"/>
    </source>
</evidence>
<dbReference type="AlphaFoldDB" id="A0A1A9UPT2"/>
<sequence length="704" mass="78949">MVGKARKCCNDNDMSTTNKFLSSENGLRYDKVAILDAGAQYGKVIDRKVRELLVESDILPLDTSASAIRSNGYRGIIISGGPNSVYADDAPTYDPDIFKLKIPVLGICYGMQLINKEFGGTVSRKNIREDGQQIIEVETSCPLFNRLSRNQTVLLTHADSVERLGDKLKVGGRSSNNIITVIYNEVMRIYGVQFHPEVDLTPSGKQMLKNFLCDICGVTPNFTMGSRKEECLKYIKDKVGKNKVLLLVSGGVDSTVCAALLRHALHPSQIIAVHVDNGFMRKDESEKVEKSLRDIGIDLIVRKEVYTFLKGTTQIKRPGQFSIVETPMLCQTINPEEKRKIIGDIFVKITKDIVEDMKLKPEEVLLAQGTLRPDLIESASNLVSTNAETIKTHHNDTELIRELRNAGRVVEPLSDFHKDEVRELGHDLGIPPELVERQPFPGPGLAIRILCAEEPFIEKDYSETQVIARVIVDYKNKLEKNHALINRVTSATSETEQHELIRISLNSQIQATVLPIRSVGVQGDKRTYSYVVGLSSSHEPNWDDMMFLAKLIPRILHNVNRVCYIFGEPIQYQITDITHTTLNNYIIKQLRQADAIANEILRQAGLQRKISQMPVILIPVHFDRDPTNRTPSCSRSIVLRPFITSDFMTGVPAIPGSSDLPLHVMLIISFNVLRNMVQEISKLDGISRVLYDLTSKPPGTTEWE</sequence>
<dbReference type="Gene3D" id="3.40.50.620">
    <property type="entry name" value="HUPs"/>
    <property type="match status" value="1"/>
</dbReference>
<name>A0A1A9UPT2_GLOAU</name>
<dbReference type="InterPro" id="IPR014729">
    <property type="entry name" value="Rossmann-like_a/b/a_fold"/>
</dbReference>
<dbReference type="CDD" id="cd01742">
    <property type="entry name" value="GATase1_GMP_Synthase"/>
    <property type="match status" value="1"/>
</dbReference>
<dbReference type="Proteomes" id="UP000078200">
    <property type="component" value="Unassembled WGS sequence"/>
</dbReference>
<evidence type="ECO:0000313" key="14">
    <source>
        <dbReference type="Proteomes" id="UP000078200"/>
    </source>
</evidence>
<evidence type="ECO:0000256" key="7">
    <source>
        <dbReference type="ARBA" id="ARBA00022755"/>
    </source>
</evidence>
<keyword evidence="5 11" id="KW-0547">Nucleotide-binding</keyword>
<evidence type="ECO:0000256" key="10">
    <source>
        <dbReference type="ARBA" id="ARBA00031356"/>
    </source>
</evidence>
<keyword evidence="6 11" id="KW-0332">GMP biosynthesis</keyword>
<dbReference type="InterPro" id="IPR017926">
    <property type="entry name" value="GATASE"/>
</dbReference>
<evidence type="ECO:0000256" key="11">
    <source>
        <dbReference type="PROSITE-ProRule" id="PRU00886"/>
    </source>
</evidence>
<dbReference type="InterPro" id="IPR004739">
    <property type="entry name" value="GMP_synth_GATase"/>
</dbReference>
<dbReference type="EnsemblMetazoa" id="GAUT011513-RA">
    <property type="protein sequence ID" value="GAUT011513-PA"/>
    <property type="gene ID" value="GAUT011513"/>
</dbReference>
<keyword evidence="7 11" id="KW-0658">Purine biosynthesis</keyword>
<dbReference type="FunFam" id="3.30.300.10:FF:000014">
    <property type="entry name" value="Burgundy, isoform B"/>
    <property type="match status" value="1"/>
</dbReference>
<dbReference type="UniPathway" id="UPA00189">
    <property type="reaction ID" value="UER00296"/>
</dbReference>
<dbReference type="FunFam" id="3.30.300.10:FF:000013">
    <property type="entry name" value="GMP synthase (Glutamine-hydrolyzing)"/>
    <property type="match status" value="1"/>
</dbReference>
<dbReference type="STRING" id="7395.A0A1A9UPT2"/>
<reference evidence="13" key="1">
    <citation type="submission" date="2020-05" db="UniProtKB">
        <authorList>
            <consortium name="EnsemblMetazoa"/>
        </authorList>
    </citation>
    <scope>IDENTIFICATION</scope>
    <source>
        <strain evidence="13">TTRI</strain>
    </source>
</reference>
<accession>A0A1A9UPT2</accession>
<evidence type="ECO:0000256" key="5">
    <source>
        <dbReference type="ARBA" id="ARBA00022741"/>
    </source>
</evidence>
<keyword evidence="14" id="KW-1185">Reference proteome</keyword>
<dbReference type="VEuPathDB" id="VectorBase:GAUT011513"/>
<keyword evidence="4" id="KW-0436">Ligase</keyword>
<evidence type="ECO:0000256" key="3">
    <source>
        <dbReference type="ARBA" id="ARBA00012746"/>
    </source>
</evidence>
<dbReference type="GO" id="GO:0005829">
    <property type="term" value="C:cytosol"/>
    <property type="evidence" value="ECO:0007669"/>
    <property type="project" value="TreeGrafter"/>
</dbReference>
<evidence type="ECO:0000313" key="13">
    <source>
        <dbReference type="EnsemblMetazoa" id="GAUT011513-PA"/>
    </source>
</evidence>
<dbReference type="NCBIfam" id="TIGR00888">
    <property type="entry name" value="guaA_Nterm"/>
    <property type="match status" value="1"/>
</dbReference>
<evidence type="ECO:0000256" key="1">
    <source>
        <dbReference type="ARBA" id="ARBA00005153"/>
    </source>
</evidence>
<dbReference type="SUPFAM" id="SSF52402">
    <property type="entry name" value="Adenine nucleotide alpha hydrolases-like"/>
    <property type="match status" value="1"/>
</dbReference>
<comment type="subunit">
    <text evidence="2">Homodimer.</text>
</comment>
<dbReference type="PRINTS" id="PR00097">
    <property type="entry name" value="ANTSNTHASEII"/>
</dbReference>
<dbReference type="SUPFAM" id="SSF52317">
    <property type="entry name" value="Class I glutamine amidotransferase-like"/>
    <property type="match status" value="1"/>
</dbReference>
<dbReference type="CDD" id="cd01997">
    <property type="entry name" value="GMP_synthase_C"/>
    <property type="match status" value="1"/>
</dbReference>
<proteinExistence type="predicted"/>
<dbReference type="FunFam" id="3.40.50.880:FF:000013">
    <property type="entry name" value="GMP synthase [glutamine-hydrolyzing]"/>
    <property type="match status" value="1"/>
</dbReference>
<feature type="binding site" evidence="11">
    <location>
        <begin position="249"/>
        <end position="255"/>
    </location>
    <ligand>
        <name>ATP</name>
        <dbReference type="ChEBI" id="CHEBI:30616"/>
    </ligand>
</feature>
<dbReference type="PRINTS" id="PR00096">
    <property type="entry name" value="GATASE"/>
</dbReference>
<dbReference type="SUPFAM" id="SSF54810">
    <property type="entry name" value="GMP synthetase C-terminal dimerisation domain"/>
    <property type="match status" value="2"/>
</dbReference>
<dbReference type="InterPro" id="IPR029062">
    <property type="entry name" value="Class_I_gatase-like"/>
</dbReference>
<evidence type="ECO:0000256" key="4">
    <source>
        <dbReference type="ARBA" id="ARBA00022598"/>
    </source>
</evidence>
<dbReference type="PANTHER" id="PTHR11922">
    <property type="entry name" value="GMP SYNTHASE-RELATED"/>
    <property type="match status" value="1"/>
</dbReference>
<evidence type="ECO:0000259" key="12">
    <source>
        <dbReference type="PROSITE" id="PS51553"/>
    </source>
</evidence>
<keyword evidence="9" id="KW-0315">Glutamine amidotransferase</keyword>
<dbReference type="GO" id="GO:0003921">
    <property type="term" value="F:GMP synthase activity"/>
    <property type="evidence" value="ECO:0007669"/>
    <property type="project" value="InterPro"/>
</dbReference>
<evidence type="ECO:0000256" key="8">
    <source>
        <dbReference type="ARBA" id="ARBA00022840"/>
    </source>
</evidence>
<dbReference type="Pfam" id="PF00117">
    <property type="entry name" value="GATase"/>
    <property type="match status" value="1"/>
</dbReference>
<evidence type="ECO:0000256" key="2">
    <source>
        <dbReference type="ARBA" id="ARBA00011738"/>
    </source>
</evidence>
<dbReference type="InterPro" id="IPR022310">
    <property type="entry name" value="NAD/GMP_synthase"/>
</dbReference>
<protein>
    <recommendedName>
        <fullName evidence="3">GMP synthase (glutamine-hydrolyzing)</fullName>
        <ecNumber evidence="3">6.3.5.2</ecNumber>
    </recommendedName>
    <alternativeName>
        <fullName evidence="10">Glutamine amidotransferase</fullName>
    </alternativeName>
</protein>
<comment type="pathway">
    <text evidence="1">Purine metabolism; GMP biosynthesis; GMP from XMP (L-Gln route): step 1/1.</text>
</comment>
<dbReference type="PROSITE" id="PS51273">
    <property type="entry name" value="GATASE_TYPE_1"/>
    <property type="match status" value="1"/>
</dbReference>
<dbReference type="FunFam" id="3.40.50.620:FF:000044">
    <property type="entry name" value="GMP synthase [glutamine-hydrolyzing]"/>
    <property type="match status" value="1"/>
</dbReference>
<dbReference type="Gene3D" id="3.30.300.10">
    <property type="match status" value="2"/>
</dbReference>
<feature type="domain" description="GMPS ATP-PPase" evidence="12">
    <location>
        <begin position="222"/>
        <end position="437"/>
    </location>
</feature>
<dbReference type="Pfam" id="PF02540">
    <property type="entry name" value="NAD_synthase"/>
    <property type="match status" value="1"/>
</dbReference>
<dbReference type="InterPro" id="IPR001674">
    <property type="entry name" value="GMP_synth_C"/>
</dbReference>
<dbReference type="EC" id="6.3.5.2" evidence="3"/>
<keyword evidence="8 11" id="KW-0067">ATP-binding</keyword>
<evidence type="ECO:0000256" key="6">
    <source>
        <dbReference type="ARBA" id="ARBA00022749"/>
    </source>
</evidence>